<evidence type="ECO:0000313" key="2">
    <source>
        <dbReference type="EMBL" id="KAH0811599.1"/>
    </source>
</evidence>
<evidence type="ECO:0000256" key="1">
    <source>
        <dbReference type="SAM" id="Phobius"/>
    </source>
</evidence>
<protein>
    <recommendedName>
        <fullName evidence="4">Odorant receptor</fullName>
    </recommendedName>
</protein>
<dbReference type="AlphaFoldDB" id="A0A8J6L5B6"/>
<reference evidence="2" key="2">
    <citation type="submission" date="2021-08" db="EMBL/GenBank/DDBJ databases">
        <authorList>
            <person name="Eriksson T."/>
        </authorList>
    </citation>
    <scope>NUCLEOTIDE SEQUENCE</scope>
    <source>
        <strain evidence="2">Stoneville</strain>
        <tissue evidence="2">Whole head</tissue>
    </source>
</reference>
<feature type="transmembrane region" description="Helical" evidence="1">
    <location>
        <begin position="64"/>
        <end position="83"/>
    </location>
</feature>
<name>A0A8J6L5B6_TENMO</name>
<feature type="transmembrane region" description="Helical" evidence="1">
    <location>
        <begin position="158"/>
        <end position="180"/>
    </location>
</feature>
<comment type="caution">
    <text evidence="2">The sequence shown here is derived from an EMBL/GenBank/DDBJ whole genome shotgun (WGS) entry which is preliminary data.</text>
</comment>
<evidence type="ECO:0000313" key="3">
    <source>
        <dbReference type="Proteomes" id="UP000719412"/>
    </source>
</evidence>
<keyword evidence="1" id="KW-0472">Membrane</keyword>
<keyword evidence="1" id="KW-0812">Transmembrane</keyword>
<dbReference type="EMBL" id="JABDTM020026697">
    <property type="protein sequence ID" value="KAH0811599.1"/>
    <property type="molecule type" value="Genomic_DNA"/>
</dbReference>
<reference evidence="2" key="1">
    <citation type="journal article" date="2020" name="J Insects Food Feed">
        <title>The yellow mealworm (Tenebrio molitor) genome: a resource for the emerging insects as food and feed industry.</title>
        <authorList>
            <person name="Eriksson T."/>
            <person name="Andere A."/>
            <person name="Kelstrup H."/>
            <person name="Emery V."/>
            <person name="Picard C."/>
        </authorList>
    </citation>
    <scope>NUCLEOTIDE SEQUENCE</scope>
    <source>
        <strain evidence="2">Stoneville</strain>
        <tissue evidence="2">Whole head</tissue>
    </source>
</reference>
<accession>A0A8J6L5B6</accession>
<keyword evidence="1" id="KW-1133">Transmembrane helix</keyword>
<dbReference type="Proteomes" id="UP000719412">
    <property type="component" value="Unassembled WGS sequence"/>
</dbReference>
<evidence type="ECO:0008006" key="4">
    <source>
        <dbReference type="Google" id="ProtNLM"/>
    </source>
</evidence>
<keyword evidence="3" id="KW-1185">Reference proteome</keyword>
<feature type="transmembrane region" description="Helical" evidence="1">
    <location>
        <begin position="280"/>
        <end position="299"/>
    </location>
</feature>
<proteinExistence type="predicted"/>
<gene>
    <name evidence="2" type="ORF">GEV33_011192</name>
</gene>
<feature type="transmembrane region" description="Helical" evidence="1">
    <location>
        <begin position="118"/>
        <end position="138"/>
    </location>
</feature>
<feature type="transmembrane region" description="Helical" evidence="1">
    <location>
        <begin position="32"/>
        <end position="52"/>
    </location>
</feature>
<organism evidence="2 3">
    <name type="scientific">Tenebrio molitor</name>
    <name type="common">Yellow mealworm beetle</name>
    <dbReference type="NCBI Taxonomy" id="7067"/>
    <lineage>
        <taxon>Eukaryota</taxon>
        <taxon>Metazoa</taxon>
        <taxon>Ecdysozoa</taxon>
        <taxon>Arthropoda</taxon>
        <taxon>Hexapoda</taxon>
        <taxon>Insecta</taxon>
        <taxon>Pterygota</taxon>
        <taxon>Neoptera</taxon>
        <taxon>Endopterygota</taxon>
        <taxon>Coleoptera</taxon>
        <taxon>Polyphaga</taxon>
        <taxon>Cucujiformia</taxon>
        <taxon>Tenebrionidae</taxon>
        <taxon>Tenebrio</taxon>
    </lineage>
</organism>
<feature type="transmembrane region" description="Helical" evidence="1">
    <location>
        <begin position="254"/>
        <end position="274"/>
    </location>
</feature>
<sequence length="353" mass="41272">MDYDHHNLLNYDYLYLLRVLGSDIYLSKCVKFILKLTFTFHMALLVVQLYFFLLAPSTTLLINYGPPVLQMCYADFIILNLLWRSQLVQEIMSVIDLWEIDSAGEDTKRRIIRESRRINVFVTINVILVMTWATSHVVCYDSSETVFVRHTLHLLFPRLTTFLVVLFNLTTYVAGVAAMAHPFQMIYVTQHVTFQMYMCKILIEELSSCKTLEEKLIYDEDYQDLTKLRLKSLIKRHSDFIRWRDNTLLIIKNLMIPFILAAIGITTSIALSLLQDVISWRSYLLLVCVLLAITSLISAGHHLEDEVKHSAMFGLILNDFSVRENVDEFFYPKMVHLEYQKPEAFVDNFDQHN</sequence>